<proteinExistence type="predicted"/>
<protein>
    <submittedName>
        <fullName evidence="2">Uncharacterized protein</fullName>
    </submittedName>
</protein>
<comment type="caution">
    <text evidence="2">The sequence shown here is derived from an EMBL/GenBank/DDBJ whole genome shotgun (WGS) entry which is preliminary data.</text>
</comment>
<evidence type="ECO:0000313" key="3">
    <source>
        <dbReference type="Proteomes" id="UP000024635"/>
    </source>
</evidence>
<accession>A0A016WEV7</accession>
<feature type="region of interest" description="Disordered" evidence="1">
    <location>
        <begin position="1"/>
        <end position="22"/>
    </location>
</feature>
<reference evidence="3" key="1">
    <citation type="journal article" date="2015" name="Nat. Genet.">
        <title>The genome and transcriptome of the zoonotic hookworm Ancylostoma ceylanicum identify infection-specific gene families.</title>
        <authorList>
            <person name="Schwarz E.M."/>
            <person name="Hu Y."/>
            <person name="Antoshechkin I."/>
            <person name="Miller M.M."/>
            <person name="Sternberg P.W."/>
            <person name="Aroian R.V."/>
        </authorList>
    </citation>
    <scope>NUCLEOTIDE SEQUENCE</scope>
    <source>
        <strain evidence="3">HY135</strain>
    </source>
</reference>
<evidence type="ECO:0000256" key="1">
    <source>
        <dbReference type="SAM" id="MobiDB-lite"/>
    </source>
</evidence>
<evidence type="ECO:0000313" key="2">
    <source>
        <dbReference type="EMBL" id="EYC38374.1"/>
    </source>
</evidence>
<dbReference type="AlphaFoldDB" id="A0A016WEV7"/>
<dbReference type="EMBL" id="JARK01000321">
    <property type="protein sequence ID" value="EYC38374.1"/>
    <property type="molecule type" value="Genomic_DNA"/>
</dbReference>
<sequence length="140" mass="15655">MSHPEHGCSPPRSPKAPFSLSDRIPRLRRQSRRWEAIQSIHISPTVVVASTAGSFFFTSNWRSLHLHSKLGDMKCDRSELATMKDAAACFDAVPSPCTLTVVIRVVTTVRNSVTMEIFHKHDYPSRECLSMAKGRSESSL</sequence>
<dbReference type="Proteomes" id="UP000024635">
    <property type="component" value="Unassembled WGS sequence"/>
</dbReference>
<gene>
    <name evidence="2" type="primary">Acey_s0721.g1821</name>
    <name evidence="2" type="ORF">Y032_0721g1821</name>
</gene>
<organism evidence="2 3">
    <name type="scientific">Ancylostoma ceylanicum</name>
    <dbReference type="NCBI Taxonomy" id="53326"/>
    <lineage>
        <taxon>Eukaryota</taxon>
        <taxon>Metazoa</taxon>
        <taxon>Ecdysozoa</taxon>
        <taxon>Nematoda</taxon>
        <taxon>Chromadorea</taxon>
        <taxon>Rhabditida</taxon>
        <taxon>Rhabditina</taxon>
        <taxon>Rhabditomorpha</taxon>
        <taxon>Strongyloidea</taxon>
        <taxon>Ancylostomatidae</taxon>
        <taxon>Ancylostomatinae</taxon>
        <taxon>Ancylostoma</taxon>
    </lineage>
</organism>
<keyword evidence="3" id="KW-1185">Reference proteome</keyword>
<name>A0A016WEV7_9BILA</name>